<dbReference type="AlphaFoldDB" id="A0AAV6FR41"/>
<reference evidence="2" key="1">
    <citation type="submission" date="2020-10" db="EMBL/GenBank/DDBJ databases">
        <title>Chromosome-scale genome assembly of the Allis shad, Alosa alosa.</title>
        <authorList>
            <person name="Margot Z."/>
            <person name="Christophe K."/>
            <person name="Cabau C."/>
            <person name="Louis A."/>
            <person name="Berthelot C."/>
            <person name="Parey E."/>
            <person name="Roest Crollius H."/>
            <person name="Montfort J."/>
            <person name="Robinson-Rechavi M."/>
            <person name="Bucao C."/>
            <person name="Bouchez O."/>
            <person name="Gislard M."/>
            <person name="Lluch J."/>
            <person name="Milhes M."/>
            <person name="Lampietro C."/>
            <person name="Lopez Roques C."/>
            <person name="Donnadieu C."/>
            <person name="Braasch I."/>
            <person name="Desvignes T."/>
            <person name="Postlethwait J."/>
            <person name="Bobe J."/>
            <person name="Guiguen Y."/>
        </authorList>
    </citation>
    <scope>NUCLEOTIDE SEQUENCE</scope>
    <source>
        <strain evidence="2">M-15738</strain>
        <tissue evidence="2">Blood</tissue>
    </source>
</reference>
<evidence type="ECO:0000256" key="1">
    <source>
        <dbReference type="SAM" id="MobiDB-lite"/>
    </source>
</evidence>
<feature type="compositionally biased region" description="Polar residues" evidence="1">
    <location>
        <begin position="159"/>
        <end position="170"/>
    </location>
</feature>
<name>A0AAV6FR41_9TELE</name>
<accession>A0AAV6FR41</accession>
<protein>
    <recommendedName>
        <fullName evidence="4">Supervillin</fullName>
    </recommendedName>
</protein>
<evidence type="ECO:0008006" key="4">
    <source>
        <dbReference type="Google" id="ProtNLM"/>
    </source>
</evidence>
<feature type="region of interest" description="Disordered" evidence="1">
    <location>
        <begin position="203"/>
        <end position="340"/>
    </location>
</feature>
<comment type="caution">
    <text evidence="2">The sequence shown here is derived from an EMBL/GenBank/DDBJ whole genome shotgun (WGS) entry which is preliminary data.</text>
</comment>
<sequence>MSVCLILFVTHSITVDRFASSLLKKRSHSFDIDRPPTHKAELVKSASDIDANLRAILPKVSELRKHFETTKSSESEMNRKERIARRLEGIEADAPPALVPSMQHVPGLVANRLLEEDTPRYMRASDPCDPGIMVRRYAGDEGSTTDRQSRARNRGEPAGSSQEGSIQQGAPSDAIPALVGSTKAERIARYKAERRRQLSERYGILLDQEAEPERHPRQSHSRREGRSQAQEDEEARSRGDERSRPQYSQSGVGRVFMPANPDPTPAEPLPPERGKRGSFSERERVLNVENHRRGSRTRQPPPEDAPVVMETTLGRGVMAVPSSPRTARRASLPSTRQGISPGDLFIEQQAQNILSRQGLATLSQSDWSLVQDSDSNTHSHINWPSRIRFRERQARDDRGSDAGLPWHHRAPAGVWAPPCSSSGCPSPPYPARGTPSHRDPETPFGHLGQHPHETRMLHISYLSALLTPWIHTSPLTNTLLPRLTVTHPNPLLRFLVTHPTMAHRPRFHRTPPQSPRNLRATHFPPL</sequence>
<organism evidence="2 3">
    <name type="scientific">Alosa alosa</name>
    <name type="common">allis shad</name>
    <dbReference type="NCBI Taxonomy" id="278164"/>
    <lineage>
        <taxon>Eukaryota</taxon>
        <taxon>Metazoa</taxon>
        <taxon>Chordata</taxon>
        <taxon>Craniata</taxon>
        <taxon>Vertebrata</taxon>
        <taxon>Euteleostomi</taxon>
        <taxon>Actinopterygii</taxon>
        <taxon>Neopterygii</taxon>
        <taxon>Teleostei</taxon>
        <taxon>Clupei</taxon>
        <taxon>Clupeiformes</taxon>
        <taxon>Clupeoidei</taxon>
        <taxon>Clupeidae</taxon>
        <taxon>Alosa</taxon>
    </lineage>
</organism>
<feature type="compositionally biased region" description="Basic and acidic residues" evidence="1">
    <location>
        <begin position="211"/>
        <end position="226"/>
    </location>
</feature>
<feature type="region of interest" description="Disordered" evidence="1">
    <location>
        <begin position="505"/>
        <end position="526"/>
    </location>
</feature>
<feature type="region of interest" description="Disordered" evidence="1">
    <location>
        <begin position="121"/>
        <end position="178"/>
    </location>
</feature>
<dbReference type="EMBL" id="JADWDJ010000019">
    <property type="protein sequence ID" value="KAG5265309.1"/>
    <property type="molecule type" value="Genomic_DNA"/>
</dbReference>
<dbReference type="Proteomes" id="UP000823561">
    <property type="component" value="Chromosome 19"/>
</dbReference>
<feature type="compositionally biased region" description="Basic and acidic residues" evidence="1">
    <location>
        <begin position="270"/>
        <end position="292"/>
    </location>
</feature>
<evidence type="ECO:0000313" key="3">
    <source>
        <dbReference type="Proteomes" id="UP000823561"/>
    </source>
</evidence>
<proteinExistence type="predicted"/>
<keyword evidence="3" id="KW-1185">Reference proteome</keyword>
<feature type="compositionally biased region" description="Pro residues" evidence="1">
    <location>
        <begin position="260"/>
        <end position="269"/>
    </location>
</feature>
<evidence type="ECO:0000313" key="2">
    <source>
        <dbReference type="EMBL" id="KAG5265309.1"/>
    </source>
</evidence>
<gene>
    <name evidence="2" type="ORF">AALO_G00240820</name>
</gene>
<feature type="compositionally biased region" description="Basic and acidic residues" evidence="1">
    <location>
        <begin position="235"/>
        <end position="244"/>
    </location>
</feature>